<evidence type="ECO:0000313" key="4">
    <source>
        <dbReference type="EMBL" id="OCL15348.1"/>
    </source>
</evidence>
<evidence type="ECO:0000256" key="3">
    <source>
        <dbReference type="PROSITE-ProRule" id="PRU00023"/>
    </source>
</evidence>
<proteinExistence type="predicted"/>
<dbReference type="PROSITE" id="PS50088">
    <property type="entry name" value="ANK_REPEAT"/>
    <property type="match status" value="1"/>
</dbReference>
<dbReference type="PANTHER" id="PTHR24198:SF165">
    <property type="entry name" value="ANKYRIN REPEAT-CONTAINING PROTEIN-RELATED"/>
    <property type="match status" value="1"/>
</dbReference>
<dbReference type="SUPFAM" id="SSF48403">
    <property type="entry name" value="Ankyrin repeat"/>
    <property type="match status" value="1"/>
</dbReference>
<dbReference type="EMBL" id="KV748457">
    <property type="protein sequence ID" value="OCL15348.1"/>
    <property type="molecule type" value="Genomic_DNA"/>
</dbReference>
<dbReference type="PROSITE" id="PS50297">
    <property type="entry name" value="ANK_REP_REGION"/>
    <property type="match status" value="1"/>
</dbReference>
<keyword evidence="5" id="KW-1185">Reference proteome</keyword>
<dbReference type="PANTHER" id="PTHR24198">
    <property type="entry name" value="ANKYRIN REPEAT AND PROTEIN KINASE DOMAIN-CONTAINING PROTEIN"/>
    <property type="match status" value="1"/>
</dbReference>
<reference evidence="4 5" key="1">
    <citation type="journal article" date="2016" name="Nat. Commun.">
        <title>Ectomycorrhizal ecology is imprinted in the genome of the dominant symbiotic fungus Cenococcum geophilum.</title>
        <authorList>
            <consortium name="DOE Joint Genome Institute"/>
            <person name="Peter M."/>
            <person name="Kohler A."/>
            <person name="Ohm R.A."/>
            <person name="Kuo A."/>
            <person name="Krutzmann J."/>
            <person name="Morin E."/>
            <person name="Arend M."/>
            <person name="Barry K.W."/>
            <person name="Binder M."/>
            <person name="Choi C."/>
            <person name="Clum A."/>
            <person name="Copeland A."/>
            <person name="Grisel N."/>
            <person name="Haridas S."/>
            <person name="Kipfer T."/>
            <person name="LaButti K."/>
            <person name="Lindquist E."/>
            <person name="Lipzen A."/>
            <person name="Maire R."/>
            <person name="Meier B."/>
            <person name="Mihaltcheva S."/>
            <person name="Molinier V."/>
            <person name="Murat C."/>
            <person name="Poggeler S."/>
            <person name="Quandt C.A."/>
            <person name="Sperisen C."/>
            <person name="Tritt A."/>
            <person name="Tisserant E."/>
            <person name="Crous P.W."/>
            <person name="Henrissat B."/>
            <person name="Nehls U."/>
            <person name="Egli S."/>
            <person name="Spatafora J.W."/>
            <person name="Grigoriev I.V."/>
            <person name="Martin F.M."/>
        </authorList>
    </citation>
    <scope>NUCLEOTIDE SEQUENCE [LARGE SCALE GENOMIC DNA]</scope>
    <source>
        <strain evidence="4 5">CBS 207.34</strain>
    </source>
</reference>
<sequence length="68" mass="7372">AKVNAQDSYGCTPLHIAAKTNNVVAAEVLLRFPETKPSIEDAKECTPMDWAAVNGHDPIIEALRRRGA</sequence>
<gene>
    <name evidence="4" type="ORF">AOQ84DRAFT_276765</name>
</gene>
<dbReference type="SMART" id="SM00248">
    <property type="entry name" value="ANK"/>
    <property type="match status" value="2"/>
</dbReference>
<name>A0A8E2JZP6_9PEZI</name>
<dbReference type="Gene3D" id="1.25.40.20">
    <property type="entry name" value="Ankyrin repeat-containing domain"/>
    <property type="match status" value="1"/>
</dbReference>
<evidence type="ECO:0000313" key="5">
    <source>
        <dbReference type="Proteomes" id="UP000250140"/>
    </source>
</evidence>
<feature type="non-terminal residue" evidence="4">
    <location>
        <position position="1"/>
    </location>
</feature>
<dbReference type="Proteomes" id="UP000250140">
    <property type="component" value="Unassembled WGS sequence"/>
</dbReference>
<dbReference type="Pfam" id="PF12796">
    <property type="entry name" value="Ank_2"/>
    <property type="match status" value="1"/>
</dbReference>
<evidence type="ECO:0000256" key="1">
    <source>
        <dbReference type="ARBA" id="ARBA00022737"/>
    </source>
</evidence>
<keyword evidence="2 3" id="KW-0040">ANK repeat</keyword>
<feature type="repeat" description="ANK" evidence="3">
    <location>
        <begin position="9"/>
        <end position="31"/>
    </location>
</feature>
<dbReference type="InterPro" id="IPR036770">
    <property type="entry name" value="Ankyrin_rpt-contain_sf"/>
</dbReference>
<dbReference type="AlphaFoldDB" id="A0A8E2JZP6"/>
<feature type="non-terminal residue" evidence="4">
    <location>
        <position position="68"/>
    </location>
</feature>
<dbReference type="InterPro" id="IPR002110">
    <property type="entry name" value="Ankyrin_rpt"/>
</dbReference>
<keyword evidence="1" id="KW-0677">Repeat</keyword>
<organism evidence="4 5">
    <name type="scientific">Glonium stellatum</name>
    <dbReference type="NCBI Taxonomy" id="574774"/>
    <lineage>
        <taxon>Eukaryota</taxon>
        <taxon>Fungi</taxon>
        <taxon>Dikarya</taxon>
        <taxon>Ascomycota</taxon>
        <taxon>Pezizomycotina</taxon>
        <taxon>Dothideomycetes</taxon>
        <taxon>Pleosporomycetidae</taxon>
        <taxon>Gloniales</taxon>
        <taxon>Gloniaceae</taxon>
        <taxon>Glonium</taxon>
    </lineage>
</organism>
<protein>
    <submittedName>
        <fullName evidence="4">Ankyrin</fullName>
    </submittedName>
</protein>
<dbReference type="OrthoDB" id="366390at2759"/>
<accession>A0A8E2JZP6</accession>
<evidence type="ECO:0000256" key="2">
    <source>
        <dbReference type="ARBA" id="ARBA00023043"/>
    </source>
</evidence>